<name>A0A6J6BL89_9ZZZZ</name>
<organism evidence="2">
    <name type="scientific">freshwater metagenome</name>
    <dbReference type="NCBI Taxonomy" id="449393"/>
    <lineage>
        <taxon>unclassified sequences</taxon>
        <taxon>metagenomes</taxon>
        <taxon>ecological metagenomes</taxon>
    </lineage>
</organism>
<feature type="region of interest" description="Disordered" evidence="1">
    <location>
        <begin position="86"/>
        <end position="157"/>
    </location>
</feature>
<protein>
    <submittedName>
        <fullName evidence="2">Unannotated protein</fullName>
    </submittedName>
</protein>
<sequence length="204" mass="22881">MNRQQTRVTRWRSSPNWNARQNTFTPIESRDLGCGMLVPPGTPPRKCWPRSKRIRSSLSLRLWQPTSRTPFRATAELSSSATRTVSISKHSLRRSSPRWSEPPSSHRCSVRSQVKPSFGSTTGRAESSNRNFWVSAGPPRTVPDLPREHRWSSPSTTPHGICVVTSVKPSTCSISRVRVSSFSPVAPAKLLSESVQWSRGNPRH</sequence>
<accession>A0A6J6BL89</accession>
<dbReference type="AlphaFoldDB" id="A0A6J6BL89"/>
<reference evidence="2" key="1">
    <citation type="submission" date="2020-05" db="EMBL/GenBank/DDBJ databases">
        <authorList>
            <person name="Chiriac C."/>
            <person name="Salcher M."/>
            <person name="Ghai R."/>
            <person name="Kavagutti S V."/>
        </authorList>
    </citation>
    <scope>NUCLEOTIDE SEQUENCE</scope>
</reference>
<proteinExistence type="predicted"/>
<feature type="region of interest" description="Disordered" evidence="1">
    <location>
        <begin position="1"/>
        <end position="21"/>
    </location>
</feature>
<gene>
    <name evidence="2" type="ORF">UFOPK1413_00653</name>
</gene>
<dbReference type="EMBL" id="CAEZSG010000092">
    <property type="protein sequence ID" value="CAB4539475.1"/>
    <property type="molecule type" value="Genomic_DNA"/>
</dbReference>
<evidence type="ECO:0000256" key="1">
    <source>
        <dbReference type="SAM" id="MobiDB-lite"/>
    </source>
</evidence>
<feature type="compositionally biased region" description="Polar residues" evidence="1">
    <location>
        <begin position="106"/>
        <end position="132"/>
    </location>
</feature>
<evidence type="ECO:0000313" key="2">
    <source>
        <dbReference type="EMBL" id="CAB4539475.1"/>
    </source>
</evidence>